<gene>
    <name evidence="1" type="ORF">E3O23_00275</name>
</gene>
<protein>
    <recommendedName>
        <fullName evidence="3">Ornithine cyclodeaminase family protein</fullName>
    </recommendedName>
</protein>
<dbReference type="GO" id="GO:0005737">
    <property type="term" value="C:cytoplasm"/>
    <property type="evidence" value="ECO:0007669"/>
    <property type="project" value="TreeGrafter"/>
</dbReference>
<dbReference type="AlphaFoldDB" id="A0A4R8UKE0"/>
<evidence type="ECO:0008006" key="3">
    <source>
        <dbReference type="Google" id="ProtNLM"/>
    </source>
</evidence>
<dbReference type="EMBL" id="SOEZ01000006">
    <property type="protein sequence ID" value="TFB56692.1"/>
    <property type="molecule type" value="Genomic_DNA"/>
</dbReference>
<evidence type="ECO:0000313" key="2">
    <source>
        <dbReference type="Proteomes" id="UP000297866"/>
    </source>
</evidence>
<dbReference type="InterPro" id="IPR036291">
    <property type="entry name" value="NAD(P)-bd_dom_sf"/>
</dbReference>
<dbReference type="SUPFAM" id="SSF51735">
    <property type="entry name" value="NAD(P)-binding Rossmann-fold domains"/>
    <property type="match status" value="1"/>
</dbReference>
<name>A0A4R8UKE0_9MICO</name>
<dbReference type="InterPro" id="IPR003462">
    <property type="entry name" value="ODC_Mu_crystall"/>
</dbReference>
<dbReference type="RefSeq" id="WP_134486622.1">
    <property type="nucleotide sequence ID" value="NZ_SOEZ01000006.1"/>
</dbReference>
<comment type="caution">
    <text evidence="1">The sequence shown here is derived from an EMBL/GenBank/DDBJ whole genome shotgun (WGS) entry which is preliminary data.</text>
</comment>
<dbReference type="PANTHER" id="PTHR13812">
    <property type="entry name" value="KETIMINE REDUCTASE MU-CRYSTALLIN"/>
    <property type="match status" value="1"/>
</dbReference>
<organism evidence="1 2">
    <name type="scientific">Cryobacterium tagatosivorans</name>
    <dbReference type="NCBI Taxonomy" id="1259199"/>
    <lineage>
        <taxon>Bacteria</taxon>
        <taxon>Bacillati</taxon>
        <taxon>Actinomycetota</taxon>
        <taxon>Actinomycetes</taxon>
        <taxon>Micrococcales</taxon>
        <taxon>Microbacteriaceae</taxon>
        <taxon>Cryobacterium</taxon>
    </lineage>
</organism>
<keyword evidence="2" id="KW-1185">Reference proteome</keyword>
<dbReference type="OrthoDB" id="7209364at2"/>
<dbReference type="Pfam" id="PF02423">
    <property type="entry name" value="OCD_Mu_crystall"/>
    <property type="match status" value="1"/>
</dbReference>
<evidence type="ECO:0000313" key="1">
    <source>
        <dbReference type="EMBL" id="TFB56692.1"/>
    </source>
</evidence>
<dbReference type="Gene3D" id="3.30.1780.10">
    <property type="entry name" value="ornithine cyclodeaminase, domain 1"/>
    <property type="match status" value="1"/>
</dbReference>
<dbReference type="InterPro" id="IPR023401">
    <property type="entry name" value="ODC_N"/>
</dbReference>
<dbReference type="PIRSF" id="PIRSF001439">
    <property type="entry name" value="CryM"/>
    <property type="match status" value="1"/>
</dbReference>
<dbReference type="Gene3D" id="3.40.50.720">
    <property type="entry name" value="NAD(P)-binding Rossmann-like Domain"/>
    <property type="match status" value="1"/>
</dbReference>
<proteinExistence type="predicted"/>
<sequence>MTFAATHPHPVTPTNAHWRTMSGTEPILMLDREEVRSLLTWPELIDATQRALIDLAEGDVLPSISSQLVVPGASLHLKSGALTEPPIISVKANLRPAAGSTSGAILVFDYEKQRLQAVMASGDLTAMRTAAIAAVAARALVGSEPVRVALIGAGPVAQRIDEALEHLGIAADVRIWSRTHEHATGLAAAYTGRVEHRACQTISDTVIGADLVITCTPSQTPLVSVEDLLPDAVVLAMGADSVGKRELAPGVLDSAEVYADVRSDALVVGECAYLGKESALRVSSIGTVLRAGIGSRTSGRRIVFDSVGSSAVDAAVVGLVMRQAAQQNLGRRFDLDGGAPQVNPTVVL</sequence>
<reference evidence="1 2" key="1">
    <citation type="submission" date="2019-03" db="EMBL/GenBank/DDBJ databases">
        <title>Genomics of glacier-inhabiting Cryobacterium strains.</title>
        <authorList>
            <person name="Liu Q."/>
            <person name="Xin Y.-H."/>
        </authorList>
    </citation>
    <scope>NUCLEOTIDE SEQUENCE [LARGE SCALE GENOMIC DNA]</scope>
    <source>
        <strain evidence="1 2">Sr47</strain>
    </source>
</reference>
<dbReference type="Proteomes" id="UP000297866">
    <property type="component" value="Unassembled WGS sequence"/>
</dbReference>
<dbReference type="PANTHER" id="PTHR13812:SF19">
    <property type="entry name" value="KETIMINE REDUCTASE MU-CRYSTALLIN"/>
    <property type="match status" value="1"/>
</dbReference>
<accession>A0A4R8UKE0</accession>